<protein>
    <submittedName>
        <fullName evidence="1">Uncharacterized protein</fullName>
    </submittedName>
</protein>
<sequence length="230" mass="25636">MQELPSYENTVGTKTAAVVPPATDTLGPATLYISGRFIYSTDPQAAPLYEFSHSIAHLRDTDRSVKVERVDSTLKTAQGLPQVTTRNRHLFDLKHPTAAVGPTFAYHAESVTRRTLCSFGASVFRAGGLLRTGKAYQFHRAVKGSDHKLEAQDLLFEASPSRDKAVEYEWKNEQESLIAREVKGEQADRSLVITAEMSVEMRDALVSAWVMRIWWELAKDKHTASSLMPV</sequence>
<gene>
    <name evidence="1" type="ORF">FZEAL_2252</name>
</gene>
<accession>A0A8H4UR73</accession>
<dbReference type="EMBL" id="JABEYC010000136">
    <property type="protein sequence ID" value="KAF4982065.1"/>
    <property type="molecule type" value="Genomic_DNA"/>
</dbReference>
<dbReference type="OrthoDB" id="5207784at2759"/>
<name>A0A8H4UR73_9HYPO</name>
<dbReference type="AlphaFoldDB" id="A0A8H4UR73"/>
<reference evidence="1" key="2">
    <citation type="submission" date="2020-05" db="EMBL/GenBank/DDBJ databases">
        <authorList>
            <person name="Kim H.-S."/>
            <person name="Proctor R.H."/>
            <person name="Brown D.W."/>
        </authorList>
    </citation>
    <scope>NUCLEOTIDE SEQUENCE</scope>
    <source>
        <strain evidence="1">NRRL 22465</strain>
    </source>
</reference>
<keyword evidence="2" id="KW-1185">Reference proteome</keyword>
<organism evidence="1 2">
    <name type="scientific">Fusarium zealandicum</name>
    <dbReference type="NCBI Taxonomy" id="1053134"/>
    <lineage>
        <taxon>Eukaryota</taxon>
        <taxon>Fungi</taxon>
        <taxon>Dikarya</taxon>
        <taxon>Ascomycota</taxon>
        <taxon>Pezizomycotina</taxon>
        <taxon>Sordariomycetes</taxon>
        <taxon>Hypocreomycetidae</taxon>
        <taxon>Hypocreales</taxon>
        <taxon>Nectriaceae</taxon>
        <taxon>Fusarium</taxon>
        <taxon>Fusarium staphyleae species complex</taxon>
    </lineage>
</organism>
<comment type="caution">
    <text evidence="1">The sequence shown here is derived from an EMBL/GenBank/DDBJ whole genome shotgun (WGS) entry which is preliminary data.</text>
</comment>
<evidence type="ECO:0000313" key="1">
    <source>
        <dbReference type="EMBL" id="KAF4982065.1"/>
    </source>
</evidence>
<evidence type="ECO:0000313" key="2">
    <source>
        <dbReference type="Proteomes" id="UP000635477"/>
    </source>
</evidence>
<reference evidence="1" key="1">
    <citation type="journal article" date="2020" name="BMC Genomics">
        <title>Correction to: Identification and distribution of gene clusters required for synthesis of sphingolipid metabolism inhibitors in diverse species of the filamentous fungus Fusarium.</title>
        <authorList>
            <person name="Kim H.S."/>
            <person name="Lohmar J.M."/>
            <person name="Busman M."/>
            <person name="Brown D.W."/>
            <person name="Naumann T.A."/>
            <person name="Divon H.H."/>
            <person name="Lysoe E."/>
            <person name="Uhlig S."/>
            <person name="Proctor R.H."/>
        </authorList>
    </citation>
    <scope>NUCLEOTIDE SEQUENCE</scope>
    <source>
        <strain evidence="1">NRRL 22465</strain>
    </source>
</reference>
<dbReference type="Proteomes" id="UP000635477">
    <property type="component" value="Unassembled WGS sequence"/>
</dbReference>
<proteinExistence type="predicted"/>